<protein>
    <submittedName>
        <fullName evidence="2">Uncharacterized protein</fullName>
    </submittedName>
</protein>
<evidence type="ECO:0000313" key="2">
    <source>
        <dbReference type="EMBL" id="KAJ1208681.1"/>
    </source>
</evidence>
<evidence type="ECO:0000256" key="1">
    <source>
        <dbReference type="SAM" id="MobiDB-lite"/>
    </source>
</evidence>
<gene>
    <name evidence="2" type="ORF">NDU88_004064</name>
</gene>
<organism evidence="2 3">
    <name type="scientific">Pleurodeles waltl</name>
    <name type="common">Iberian ribbed newt</name>
    <dbReference type="NCBI Taxonomy" id="8319"/>
    <lineage>
        <taxon>Eukaryota</taxon>
        <taxon>Metazoa</taxon>
        <taxon>Chordata</taxon>
        <taxon>Craniata</taxon>
        <taxon>Vertebrata</taxon>
        <taxon>Euteleostomi</taxon>
        <taxon>Amphibia</taxon>
        <taxon>Batrachia</taxon>
        <taxon>Caudata</taxon>
        <taxon>Salamandroidea</taxon>
        <taxon>Salamandridae</taxon>
        <taxon>Pleurodelinae</taxon>
        <taxon>Pleurodeles</taxon>
    </lineage>
</organism>
<dbReference type="AlphaFoldDB" id="A0AAV7W7Y3"/>
<evidence type="ECO:0000313" key="3">
    <source>
        <dbReference type="Proteomes" id="UP001066276"/>
    </source>
</evidence>
<proteinExistence type="predicted"/>
<dbReference type="Proteomes" id="UP001066276">
    <property type="component" value="Chromosome 1_2"/>
</dbReference>
<reference evidence="2" key="1">
    <citation type="journal article" date="2022" name="bioRxiv">
        <title>Sequencing and chromosome-scale assembly of the giantPleurodeles waltlgenome.</title>
        <authorList>
            <person name="Brown T."/>
            <person name="Elewa A."/>
            <person name="Iarovenko S."/>
            <person name="Subramanian E."/>
            <person name="Araus A.J."/>
            <person name="Petzold A."/>
            <person name="Susuki M."/>
            <person name="Suzuki K.-i.T."/>
            <person name="Hayashi T."/>
            <person name="Toyoda A."/>
            <person name="Oliveira C."/>
            <person name="Osipova E."/>
            <person name="Leigh N.D."/>
            <person name="Simon A."/>
            <person name="Yun M.H."/>
        </authorList>
    </citation>
    <scope>NUCLEOTIDE SEQUENCE</scope>
    <source>
        <strain evidence="2">20211129_DDA</strain>
        <tissue evidence="2">Liver</tissue>
    </source>
</reference>
<accession>A0AAV7W7Y3</accession>
<sequence length="134" mass="14213">MAEKRSRTDELLEALMLRMDAMDQAIASLKALLPGREHHLARRSPQLRRGCGDRGRAKVLGGGGQTTPAQVGNGRNLDSTQPEDSASLVVDAGHAESWAQSQVAAQTVGFVIPTTNTVASKDTGRPVSGILWAI</sequence>
<keyword evidence="3" id="KW-1185">Reference proteome</keyword>
<name>A0AAV7W7Y3_PLEWA</name>
<dbReference type="EMBL" id="JANPWB010000002">
    <property type="protein sequence ID" value="KAJ1208681.1"/>
    <property type="molecule type" value="Genomic_DNA"/>
</dbReference>
<comment type="caution">
    <text evidence="2">The sequence shown here is derived from an EMBL/GenBank/DDBJ whole genome shotgun (WGS) entry which is preliminary data.</text>
</comment>
<feature type="region of interest" description="Disordered" evidence="1">
    <location>
        <begin position="43"/>
        <end position="86"/>
    </location>
</feature>